<dbReference type="PANTHER" id="PTHR48100">
    <property type="entry name" value="BROAD-SPECIFICITY PHOSPHATASE YOR283W-RELATED"/>
    <property type="match status" value="1"/>
</dbReference>
<keyword evidence="2" id="KW-0812">Transmembrane</keyword>
<feature type="region of interest" description="Disordered" evidence="1">
    <location>
        <begin position="1"/>
        <end position="22"/>
    </location>
</feature>
<name>A0A9Q0IZ66_9ROSI</name>
<evidence type="ECO:0000313" key="3">
    <source>
        <dbReference type="EMBL" id="KAJ4823726.1"/>
    </source>
</evidence>
<keyword evidence="4" id="KW-1185">Reference proteome</keyword>
<comment type="caution">
    <text evidence="3">The sequence shown here is derived from an EMBL/GenBank/DDBJ whole genome shotgun (WGS) entry which is preliminary data.</text>
</comment>
<sequence>EDQSKEEEAEAEEESRKTSETSSVKCPPIIAVELCRERLGVHPCDRRRTITEYQGLFPEIDFSLASIKSSLWHLNKEIINRLWTRQEKEIAIVTHDRFLQNTLEALVNDSNPSVRSEMCKRCRRSYLLIVCFIFYYYYDYEVHHKGLAKLLLELV</sequence>
<protein>
    <submittedName>
        <fullName evidence="3">Uncharacterized protein</fullName>
    </submittedName>
</protein>
<evidence type="ECO:0000313" key="4">
    <source>
        <dbReference type="Proteomes" id="UP001141552"/>
    </source>
</evidence>
<feature type="non-terminal residue" evidence="3">
    <location>
        <position position="1"/>
    </location>
</feature>
<gene>
    <name evidence="3" type="ORF">Tsubulata_044049</name>
</gene>
<dbReference type="InterPro" id="IPR050275">
    <property type="entry name" value="PGM_Phosphatase"/>
</dbReference>
<feature type="compositionally biased region" description="Acidic residues" evidence="1">
    <location>
        <begin position="1"/>
        <end position="13"/>
    </location>
</feature>
<dbReference type="PANTHER" id="PTHR48100:SF64">
    <property type="entry name" value="PHOSPHOGLYCERATE MUTASE-LIKE PROTEIN"/>
    <property type="match status" value="1"/>
</dbReference>
<dbReference type="AlphaFoldDB" id="A0A9Q0IZ66"/>
<evidence type="ECO:0000256" key="2">
    <source>
        <dbReference type="SAM" id="Phobius"/>
    </source>
</evidence>
<feature type="non-terminal residue" evidence="3">
    <location>
        <position position="155"/>
    </location>
</feature>
<accession>A0A9Q0IZ66</accession>
<proteinExistence type="predicted"/>
<keyword evidence="2" id="KW-1133">Transmembrane helix</keyword>
<dbReference type="EMBL" id="JAKUCV010007373">
    <property type="protein sequence ID" value="KAJ4823726.1"/>
    <property type="molecule type" value="Genomic_DNA"/>
</dbReference>
<dbReference type="GO" id="GO:0016791">
    <property type="term" value="F:phosphatase activity"/>
    <property type="evidence" value="ECO:0007669"/>
    <property type="project" value="TreeGrafter"/>
</dbReference>
<dbReference type="GO" id="GO:0005737">
    <property type="term" value="C:cytoplasm"/>
    <property type="evidence" value="ECO:0007669"/>
    <property type="project" value="TreeGrafter"/>
</dbReference>
<feature type="transmembrane region" description="Helical" evidence="2">
    <location>
        <begin position="122"/>
        <end position="138"/>
    </location>
</feature>
<dbReference type="OrthoDB" id="496981at2759"/>
<organism evidence="3 4">
    <name type="scientific">Turnera subulata</name>
    <dbReference type="NCBI Taxonomy" id="218843"/>
    <lineage>
        <taxon>Eukaryota</taxon>
        <taxon>Viridiplantae</taxon>
        <taxon>Streptophyta</taxon>
        <taxon>Embryophyta</taxon>
        <taxon>Tracheophyta</taxon>
        <taxon>Spermatophyta</taxon>
        <taxon>Magnoliopsida</taxon>
        <taxon>eudicotyledons</taxon>
        <taxon>Gunneridae</taxon>
        <taxon>Pentapetalae</taxon>
        <taxon>rosids</taxon>
        <taxon>fabids</taxon>
        <taxon>Malpighiales</taxon>
        <taxon>Passifloraceae</taxon>
        <taxon>Turnera</taxon>
    </lineage>
</organism>
<dbReference type="Proteomes" id="UP001141552">
    <property type="component" value="Unassembled WGS sequence"/>
</dbReference>
<reference evidence="3" key="2">
    <citation type="journal article" date="2023" name="Plants (Basel)">
        <title>Annotation of the Turnera subulata (Passifloraceae) Draft Genome Reveals the S-Locus Evolved after the Divergence of Turneroideae from Passifloroideae in a Stepwise Manner.</title>
        <authorList>
            <person name="Henning P.M."/>
            <person name="Roalson E.H."/>
            <person name="Mir W."/>
            <person name="McCubbin A.G."/>
            <person name="Shore J.S."/>
        </authorList>
    </citation>
    <scope>NUCLEOTIDE SEQUENCE</scope>
    <source>
        <strain evidence="3">F60SS</strain>
    </source>
</reference>
<keyword evidence="2" id="KW-0472">Membrane</keyword>
<reference evidence="3" key="1">
    <citation type="submission" date="2022-02" db="EMBL/GenBank/DDBJ databases">
        <authorList>
            <person name="Henning P.M."/>
            <person name="McCubbin A.G."/>
            <person name="Shore J.S."/>
        </authorList>
    </citation>
    <scope>NUCLEOTIDE SEQUENCE</scope>
    <source>
        <strain evidence="3">F60SS</strain>
        <tissue evidence="3">Leaves</tissue>
    </source>
</reference>
<evidence type="ECO:0000256" key="1">
    <source>
        <dbReference type="SAM" id="MobiDB-lite"/>
    </source>
</evidence>